<dbReference type="Proteomes" id="UP000077275">
    <property type="component" value="Unassembled WGS sequence"/>
</dbReference>
<evidence type="ECO:0000313" key="2">
    <source>
        <dbReference type="EMBL" id="KZX17712.1"/>
    </source>
</evidence>
<gene>
    <name evidence="2" type="ORF">MBCUT_01140</name>
</gene>
<keyword evidence="1" id="KW-0812">Transmembrane</keyword>
<comment type="caution">
    <text evidence="2">The sequence shown here is derived from an EMBL/GenBank/DDBJ whole genome shotgun (WGS) entry which is preliminary data.</text>
</comment>
<evidence type="ECO:0000313" key="3">
    <source>
        <dbReference type="Proteomes" id="UP000077275"/>
    </source>
</evidence>
<keyword evidence="1" id="KW-0472">Membrane</keyword>
<reference evidence="2 3" key="1">
    <citation type="submission" date="2016-04" db="EMBL/GenBank/DDBJ databases">
        <title>Genome sequence of Methanobrevibacter cuticularis DSM 11139.</title>
        <authorList>
            <person name="Poehlein A."/>
            <person name="Seedorf H."/>
            <person name="Daniel R."/>
        </authorList>
    </citation>
    <scope>NUCLEOTIDE SEQUENCE [LARGE SCALE GENOMIC DNA]</scope>
    <source>
        <strain evidence="2 3">DSM 11139</strain>
    </source>
</reference>
<feature type="transmembrane region" description="Helical" evidence="1">
    <location>
        <begin position="12"/>
        <end position="31"/>
    </location>
</feature>
<keyword evidence="3" id="KW-1185">Reference proteome</keyword>
<organism evidence="2 3">
    <name type="scientific">Methanobrevibacter cuticularis</name>
    <dbReference type="NCBI Taxonomy" id="47311"/>
    <lineage>
        <taxon>Archaea</taxon>
        <taxon>Methanobacteriati</taxon>
        <taxon>Methanobacteriota</taxon>
        <taxon>Methanomada group</taxon>
        <taxon>Methanobacteria</taxon>
        <taxon>Methanobacteriales</taxon>
        <taxon>Methanobacteriaceae</taxon>
        <taxon>Methanobrevibacter</taxon>
    </lineage>
</organism>
<name>A0A166FIL4_9EURY</name>
<proteinExistence type="predicted"/>
<protein>
    <submittedName>
        <fullName evidence="2">Uncharacterized protein</fullName>
    </submittedName>
</protein>
<dbReference type="AlphaFoldDB" id="A0A166FIL4"/>
<evidence type="ECO:0000256" key="1">
    <source>
        <dbReference type="SAM" id="Phobius"/>
    </source>
</evidence>
<keyword evidence="1" id="KW-1133">Transmembrane helix</keyword>
<sequence>MYADTSIESPFPVLFATVLLIMLIFVTILPFNPSSLEFVILLSLISIFSESPKEIPAPSLILILLDEIFVFLVEYKDTP</sequence>
<accession>A0A166FIL4</accession>
<dbReference type="EMBL" id="LWMW01000019">
    <property type="protein sequence ID" value="KZX17712.1"/>
    <property type="molecule type" value="Genomic_DNA"/>
</dbReference>